<proteinExistence type="predicted"/>
<organism evidence="3 4">
    <name type="scientific">endosymbiont of Lamellibrachia luymesi</name>
    <dbReference type="NCBI Taxonomy" id="2200907"/>
    <lineage>
        <taxon>Bacteria</taxon>
        <taxon>Pseudomonadati</taxon>
        <taxon>Pseudomonadota</taxon>
        <taxon>Gammaproteobacteria</taxon>
        <taxon>sulfur-oxidizing symbionts</taxon>
    </lineage>
</organism>
<accession>A0A370E0L9</accession>
<keyword evidence="1" id="KW-0732">Signal</keyword>
<dbReference type="Pfam" id="PF07589">
    <property type="entry name" value="PEP-CTERM"/>
    <property type="match status" value="1"/>
</dbReference>
<dbReference type="NCBIfam" id="TIGR02595">
    <property type="entry name" value="PEP_CTERM"/>
    <property type="match status" value="1"/>
</dbReference>
<evidence type="ECO:0000313" key="3">
    <source>
        <dbReference type="EMBL" id="RDH93011.1"/>
    </source>
</evidence>
<evidence type="ECO:0000313" key="4">
    <source>
        <dbReference type="Proteomes" id="UP000255508"/>
    </source>
</evidence>
<feature type="domain" description="Ice-binding protein C-terminal" evidence="2">
    <location>
        <begin position="190"/>
        <end position="212"/>
    </location>
</feature>
<name>A0A370E0L9_9GAMM</name>
<comment type="caution">
    <text evidence="3">The sequence shown here is derived from an EMBL/GenBank/DDBJ whole genome shotgun (WGS) entry which is preliminary data.</text>
</comment>
<gene>
    <name evidence="3" type="ORF">DIZ79_01855</name>
</gene>
<dbReference type="EMBL" id="QFXD01000036">
    <property type="protein sequence ID" value="RDH93011.1"/>
    <property type="molecule type" value="Genomic_DNA"/>
</dbReference>
<evidence type="ECO:0000259" key="2">
    <source>
        <dbReference type="Pfam" id="PF07589"/>
    </source>
</evidence>
<dbReference type="InterPro" id="IPR013424">
    <property type="entry name" value="Ice-binding_C"/>
</dbReference>
<evidence type="ECO:0000256" key="1">
    <source>
        <dbReference type="SAM" id="SignalP"/>
    </source>
</evidence>
<protein>
    <recommendedName>
        <fullName evidence="2">Ice-binding protein C-terminal domain-containing protein</fullName>
    </recommendedName>
</protein>
<feature type="signal peptide" evidence="1">
    <location>
        <begin position="1"/>
        <end position="22"/>
    </location>
</feature>
<sequence length="215" mass="22269">MSIKKFLAIPFFTLCVGSSASAGIIASSSFDSGMEGWTGAPASEFSWVSSGGNTGGYIQSVDSSASAGGVLAPPTFLGDWSAFNGNGTISFDHKLFSTGYIGNMGIGPYKVEITGAAGSALWQAAPPTGATDWISLTVPIDEADCSVTGVWSDILSSVTELWIKVELVDNDASRNRDITGIDNIVLSANVPEPTSFLLMGLGLAGLGFARRRKKA</sequence>
<dbReference type="Proteomes" id="UP000255508">
    <property type="component" value="Unassembled WGS sequence"/>
</dbReference>
<dbReference type="AlphaFoldDB" id="A0A370E0L9"/>
<feature type="chain" id="PRO_5016587782" description="Ice-binding protein C-terminal domain-containing protein" evidence="1">
    <location>
        <begin position="23"/>
        <end position="215"/>
    </location>
</feature>
<reference evidence="3 4" key="1">
    <citation type="journal article" date="2018" name="ISME J.">
        <title>Endosymbiont genomes yield clues of tubeworm success.</title>
        <authorList>
            <person name="Li Y."/>
            <person name="Liles M.R."/>
            <person name="Halanych K.M."/>
        </authorList>
    </citation>
    <scope>NUCLEOTIDE SEQUENCE [LARGE SCALE GENOMIC DNA]</scope>
    <source>
        <strain evidence="3">A1422</strain>
    </source>
</reference>